<accession>A0A9D4MEF3</accession>
<dbReference type="PANTHER" id="PTHR24394:SF48">
    <property type="entry name" value="ZINC FINGER PROTEIN 771"/>
    <property type="match status" value="1"/>
</dbReference>
<dbReference type="PROSITE" id="PS00028">
    <property type="entry name" value="ZINC_FINGER_C2H2_1"/>
    <property type="match status" value="2"/>
</dbReference>
<reference evidence="11" key="1">
    <citation type="journal article" date="2019" name="bioRxiv">
        <title>The Genome of the Zebra Mussel, Dreissena polymorpha: A Resource for Invasive Species Research.</title>
        <authorList>
            <person name="McCartney M.A."/>
            <person name="Auch B."/>
            <person name="Kono T."/>
            <person name="Mallez S."/>
            <person name="Zhang Y."/>
            <person name="Obille A."/>
            <person name="Becker A."/>
            <person name="Abrahante J.E."/>
            <person name="Garbe J."/>
            <person name="Badalamenti J.P."/>
            <person name="Herman A."/>
            <person name="Mangelson H."/>
            <person name="Liachko I."/>
            <person name="Sullivan S."/>
            <person name="Sone E.D."/>
            <person name="Koren S."/>
            <person name="Silverstein K.A.T."/>
            <person name="Beckman K.B."/>
            <person name="Gohl D.M."/>
        </authorList>
    </citation>
    <scope>NUCLEOTIDE SEQUENCE</scope>
    <source>
        <strain evidence="11">Duluth1</strain>
        <tissue evidence="11">Whole animal</tissue>
    </source>
</reference>
<dbReference type="InterPro" id="IPR036236">
    <property type="entry name" value="Znf_C2H2_sf"/>
</dbReference>
<organism evidence="11 12">
    <name type="scientific">Dreissena polymorpha</name>
    <name type="common">Zebra mussel</name>
    <name type="synonym">Mytilus polymorpha</name>
    <dbReference type="NCBI Taxonomy" id="45954"/>
    <lineage>
        <taxon>Eukaryota</taxon>
        <taxon>Metazoa</taxon>
        <taxon>Spiralia</taxon>
        <taxon>Lophotrochozoa</taxon>
        <taxon>Mollusca</taxon>
        <taxon>Bivalvia</taxon>
        <taxon>Autobranchia</taxon>
        <taxon>Heteroconchia</taxon>
        <taxon>Euheterodonta</taxon>
        <taxon>Imparidentia</taxon>
        <taxon>Neoheterodontei</taxon>
        <taxon>Myida</taxon>
        <taxon>Dreissenoidea</taxon>
        <taxon>Dreissenidae</taxon>
        <taxon>Dreissena</taxon>
    </lineage>
</organism>
<dbReference type="FunFam" id="3.30.160.60:FF:002452">
    <property type="entry name" value="zinc finger protein 142 isoform X4"/>
    <property type="match status" value="1"/>
</dbReference>
<dbReference type="Pfam" id="PF13465">
    <property type="entry name" value="zf-H2C2_2"/>
    <property type="match status" value="1"/>
</dbReference>
<dbReference type="InterPro" id="IPR013087">
    <property type="entry name" value="Znf_C2H2_type"/>
</dbReference>
<keyword evidence="4 9" id="KW-0863">Zinc-finger</keyword>
<dbReference type="GO" id="GO:0003677">
    <property type="term" value="F:DNA binding"/>
    <property type="evidence" value="ECO:0007669"/>
    <property type="project" value="UniProtKB-KW"/>
</dbReference>
<evidence type="ECO:0000256" key="2">
    <source>
        <dbReference type="ARBA" id="ARBA00022723"/>
    </source>
</evidence>
<evidence type="ECO:0000256" key="5">
    <source>
        <dbReference type="ARBA" id="ARBA00022833"/>
    </source>
</evidence>
<sequence length="67" mass="7657">MMKHSGERPYTCEECVYACNSSGDLKKHTRIHSGERPYKCEVCGKAFNRTGTLKKHMRIHSGETIQV</sequence>
<dbReference type="Proteomes" id="UP000828390">
    <property type="component" value="Unassembled WGS sequence"/>
</dbReference>
<dbReference type="SUPFAM" id="SSF57667">
    <property type="entry name" value="beta-beta-alpha zinc fingers"/>
    <property type="match status" value="1"/>
</dbReference>
<dbReference type="FunFam" id="3.30.160.60:FF:001217">
    <property type="entry name" value="zinc finger protein 319"/>
    <property type="match status" value="1"/>
</dbReference>
<dbReference type="SMART" id="SM00355">
    <property type="entry name" value="ZnF_C2H2"/>
    <property type="match status" value="2"/>
</dbReference>
<keyword evidence="12" id="KW-1185">Reference proteome</keyword>
<keyword evidence="2" id="KW-0479">Metal-binding</keyword>
<evidence type="ECO:0000259" key="10">
    <source>
        <dbReference type="PROSITE" id="PS50157"/>
    </source>
</evidence>
<reference evidence="11" key="2">
    <citation type="submission" date="2020-11" db="EMBL/GenBank/DDBJ databases">
        <authorList>
            <person name="McCartney M.A."/>
            <person name="Auch B."/>
            <person name="Kono T."/>
            <person name="Mallez S."/>
            <person name="Becker A."/>
            <person name="Gohl D.M."/>
            <person name="Silverstein K.A.T."/>
            <person name="Koren S."/>
            <person name="Bechman K.B."/>
            <person name="Herman A."/>
            <person name="Abrahante J.E."/>
            <person name="Garbe J."/>
        </authorList>
    </citation>
    <scope>NUCLEOTIDE SEQUENCE</scope>
    <source>
        <strain evidence="11">Duluth1</strain>
        <tissue evidence="11">Whole animal</tissue>
    </source>
</reference>
<dbReference type="AlphaFoldDB" id="A0A9D4MEF3"/>
<comment type="subcellular location">
    <subcellularLocation>
        <location evidence="1">Nucleus</location>
    </subcellularLocation>
</comment>
<feature type="domain" description="C2H2-type" evidence="10">
    <location>
        <begin position="38"/>
        <end position="65"/>
    </location>
</feature>
<evidence type="ECO:0000313" key="11">
    <source>
        <dbReference type="EMBL" id="KAH3874654.1"/>
    </source>
</evidence>
<dbReference type="EMBL" id="JAIWYP010000002">
    <property type="protein sequence ID" value="KAH3874654.1"/>
    <property type="molecule type" value="Genomic_DNA"/>
</dbReference>
<evidence type="ECO:0000313" key="12">
    <source>
        <dbReference type="Proteomes" id="UP000828390"/>
    </source>
</evidence>
<feature type="domain" description="C2H2-type" evidence="10">
    <location>
        <begin position="10"/>
        <end position="37"/>
    </location>
</feature>
<name>A0A9D4MEF3_DREPO</name>
<evidence type="ECO:0000256" key="4">
    <source>
        <dbReference type="ARBA" id="ARBA00022771"/>
    </source>
</evidence>
<evidence type="ECO:0000256" key="1">
    <source>
        <dbReference type="ARBA" id="ARBA00004123"/>
    </source>
</evidence>
<evidence type="ECO:0000256" key="9">
    <source>
        <dbReference type="PROSITE-ProRule" id="PRU00042"/>
    </source>
</evidence>
<dbReference type="PRINTS" id="PR00048">
    <property type="entry name" value="ZINCFINGER"/>
</dbReference>
<keyword evidence="7" id="KW-0804">Transcription</keyword>
<evidence type="ECO:0000256" key="7">
    <source>
        <dbReference type="ARBA" id="ARBA00023163"/>
    </source>
</evidence>
<dbReference type="GO" id="GO:0000981">
    <property type="term" value="F:DNA-binding transcription factor activity, RNA polymerase II-specific"/>
    <property type="evidence" value="ECO:0007669"/>
    <property type="project" value="TreeGrafter"/>
</dbReference>
<evidence type="ECO:0000256" key="3">
    <source>
        <dbReference type="ARBA" id="ARBA00022737"/>
    </source>
</evidence>
<gene>
    <name evidence="11" type="ORF">DPMN_037905</name>
</gene>
<evidence type="ECO:0000256" key="6">
    <source>
        <dbReference type="ARBA" id="ARBA00023015"/>
    </source>
</evidence>
<evidence type="ECO:0000256" key="8">
    <source>
        <dbReference type="ARBA" id="ARBA00023242"/>
    </source>
</evidence>
<keyword evidence="5" id="KW-0862">Zinc</keyword>
<keyword evidence="8" id="KW-0539">Nucleus</keyword>
<dbReference type="GO" id="GO:0008270">
    <property type="term" value="F:zinc ion binding"/>
    <property type="evidence" value="ECO:0007669"/>
    <property type="project" value="UniProtKB-KW"/>
</dbReference>
<protein>
    <recommendedName>
        <fullName evidence="10">C2H2-type domain-containing protein</fullName>
    </recommendedName>
</protein>
<dbReference type="GO" id="GO:0005634">
    <property type="term" value="C:nucleus"/>
    <property type="evidence" value="ECO:0007669"/>
    <property type="project" value="UniProtKB-SubCell"/>
</dbReference>
<keyword evidence="3" id="KW-0677">Repeat</keyword>
<dbReference type="PANTHER" id="PTHR24394">
    <property type="entry name" value="ZINC FINGER PROTEIN"/>
    <property type="match status" value="1"/>
</dbReference>
<keyword evidence="6" id="KW-0805">Transcription regulation</keyword>
<dbReference type="Gene3D" id="3.30.160.60">
    <property type="entry name" value="Classic Zinc Finger"/>
    <property type="match status" value="2"/>
</dbReference>
<dbReference type="PROSITE" id="PS50157">
    <property type="entry name" value="ZINC_FINGER_C2H2_2"/>
    <property type="match status" value="2"/>
</dbReference>
<proteinExistence type="predicted"/>
<comment type="caution">
    <text evidence="11">The sequence shown here is derived from an EMBL/GenBank/DDBJ whole genome shotgun (WGS) entry which is preliminary data.</text>
</comment>